<feature type="transmembrane region" description="Helical" evidence="2">
    <location>
        <begin position="246"/>
        <end position="267"/>
    </location>
</feature>
<feature type="transmembrane region" description="Helical" evidence="2">
    <location>
        <begin position="81"/>
        <end position="102"/>
    </location>
</feature>
<evidence type="ECO:0000313" key="4">
    <source>
        <dbReference type="Proteomes" id="UP000676325"/>
    </source>
</evidence>
<proteinExistence type="predicted"/>
<dbReference type="RefSeq" id="WP_212518514.1">
    <property type="nucleotide sequence ID" value="NZ_JAGSOH010000033.1"/>
</dbReference>
<feature type="transmembrane region" description="Helical" evidence="2">
    <location>
        <begin position="504"/>
        <end position="524"/>
    </location>
</feature>
<feature type="transmembrane region" description="Helical" evidence="2">
    <location>
        <begin position="372"/>
        <end position="391"/>
    </location>
</feature>
<feature type="region of interest" description="Disordered" evidence="1">
    <location>
        <begin position="1"/>
        <end position="28"/>
    </location>
</feature>
<feature type="transmembrane region" description="Helical" evidence="2">
    <location>
        <begin position="279"/>
        <end position="299"/>
    </location>
</feature>
<keyword evidence="2" id="KW-0472">Membrane</keyword>
<gene>
    <name evidence="3" type="ORF">KDK95_13705</name>
</gene>
<keyword evidence="2" id="KW-1133">Transmembrane helix</keyword>
<feature type="transmembrane region" description="Helical" evidence="2">
    <location>
        <begin position="439"/>
        <end position="458"/>
    </location>
</feature>
<feature type="transmembrane region" description="Helical" evidence="2">
    <location>
        <begin position="470"/>
        <end position="492"/>
    </location>
</feature>
<dbReference type="AlphaFoldDB" id="A0A941IJR5"/>
<comment type="caution">
    <text evidence="3">The sequence shown here is derived from an EMBL/GenBank/DDBJ whole genome shotgun (WGS) entry which is preliminary data.</text>
</comment>
<accession>A0A941IJR5</accession>
<feature type="transmembrane region" description="Helical" evidence="2">
    <location>
        <begin position="140"/>
        <end position="159"/>
    </location>
</feature>
<dbReference type="EMBL" id="JAGSOH010000033">
    <property type="protein sequence ID" value="MBR7827368.1"/>
    <property type="molecule type" value="Genomic_DNA"/>
</dbReference>
<evidence type="ECO:0000256" key="2">
    <source>
        <dbReference type="SAM" id="Phobius"/>
    </source>
</evidence>
<dbReference type="Proteomes" id="UP000676325">
    <property type="component" value="Unassembled WGS sequence"/>
</dbReference>
<sequence length="702" mass="75040">MGSQALGSPAEAADSIKSTAPRRTGRGPVRPRPWIMAALFAGAWVVPVLTQLSRTDPLLVLLVVFGTGGLVRAGSTIVDRLFITVGLLIGLAIVGGLLFSLWPFGLAPIALGGVALTLLVAAYLWLGAPPPWHGWPRRMLGSDAVLLLGGIAGFLVAYWPSWSTVAGSKLGYAGMTGDRLRHFSLFDAIHRYGGYTFLMQGKVKNVVDPGVLAVYPPGQHYLYALADIFLRSRVDPGNAASEMVRYNIWVSIGYGFMIASVAWAARWVAGPMLKGWRRVFLTTAIAAYLFAGAFTEAVWSTWDPQVVSMAQIAILAAICFRPPPGWRLHAALMALLFVAVCLTYELYAPFAAILIAVSLVYHRKRLLPHWKALLAVTVVAIPAAASEYIAAKHAGLNASSAVQATGFTIPISWLVMTMLAAFGLLGFATRSARRRPSAVVGLIAGVLSTLAVLAMMAYMFDTIGAVSYYYWKVVEAWAVILMVGAGSFGHLLRRPRLAVSGWKGFGIGVCAFLLAIGVTRSFWWSTVLNKVAAPANAANSATQWQPGTGATWASTWMADRIAPDNIAVLGGLQHDHLLISEVPTVTVIYTDALSNVNMTLQLAVLNQRAGTMSSIIYGSSTDTYRGLNSSDHLVCAGQNGAAWSAQDLKNLAEFEAGLKAVGEPVRVVVATQQLAQKLEAWGAQNPGAIYDVVALTQFPPVC</sequence>
<name>A0A941IJR5_9ACTN</name>
<organism evidence="3 4">
    <name type="scientific">Actinospica acidithermotolerans</name>
    <dbReference type="NCBI Taxonomy" id="2828514"/>
    <lineage>
        <taxon>Bacteria</taxon>
        <taxon>Bacillati</taxon>
        <taxon>Actinomycetota</taxon>
        <taxon>Actinomycetes</taxon>
        <taxon>Catenulisporales</taxon>
        <taxon>Actinospicaceae</taxon>
        <taxon>Actinospica</taxon>
    </lineage>
</organism>
<protein>
    <submittedName>
        <fullName evidence="3">Uncharacterized protein</fullName>
    </submittedName>
</protein>
<evidence type="ECO:0000313" key="3">
    <source>
        <dbReference type="EMBL" id="MBR7827368.1"/>
    </source>
</evidence>
<feature type="transmembrane region" description="Helical" evidence="2">
    <location>
        <begin position="58"/>
        <end position="74"/>
    </location>
</feature>
<feature type="transmembrane region" description="Helical" evidence="2">
    <location>
        <begin position="108"/>
        <end position="128"/>
    </location>
</feature>
<feature type="transmembrane region" description="Helical" evidence="2">
    <location>
        <begin position="411"/>
        <end position="427"/>
    </location>
</feature>
<feature type="transmembrane region" description="Helical" evidence="2">
    <location>
        <begin position="330"/>
        <end position="360"/>
    </location>
</feature>
<feature type="transmembrane region" description="Helical" evidence="2">
    <location>
        <begin position="33"/>
        <end position="52"/>
    </location>
</feature>
<evidence type="ECO:0000256" key="1">
    <source>
        <dbReference type="SAM" id="MobiDB-lite"/>
    </source>
</evidence>
<keyword evidence="4" id="KW-1185">Reference proteome</keyword>
<reference evidence="3" key="1">
    <citation type="submission" date="2021-04" db="EMBL/GenBank/DDBJ databases">
        <title>Genome based classification of Actinospica acidithermotolerans sp. nov., an actinobacterium isolated from an Indonesian hot spring.</title>
        <authorList>
            <person name="Kusuma A.B."/>
            <person name="Putra K.E."/>
            <person name="Nafisah S."/>
            <person name="Loh J."/>
            <person name="Nouioui I."/>
            <person name="Goodfellow M."/>
        </authorList>
    </citation>
    <scope>NUCLEOTIDE SEQUENCE</scope>
    <source>
        <strain evidence="3">MGRD01-02</strain>
    </source>
</reference>
<keyword evidence="2" id="KW-0812">Transmembrane</keyword>